<feature type="domain" description="Protein kinase" evidence="3">
    <location>
        <begin position="4"/>
        <end position="271"/>
    </location>
</feature>
<dbReference type="InterPro" id="IPR003593">
    <property type="entry name" value="AAA+_ATPase"/>
</dbReference>
<dbReference type="Pfam" id="PF00990">
    <property type="entry name" value="GGDEF"/>
    <property type="match status" value="1"/>
</dbReference>
<dbReference type="OrthoDB" id="9789238at2"/>
<dbReference type="SMART" id="SM00267">
    <property type="entry name" value="GGDEF"/>
    <property type="match status" value="1"/>
</dbReference>
<dbReference type="Pfam" id="PF13191">
    <property type="entry name" value="AAA_16"/>
    <property type="match status" value="1"/>
</dbReference>
<dbReference type="PANTHER" id="PTHR43642:SF1">
    <property type="entry name" value="HYBRID SIGNAL TRANSDUCTION HISTIDINE KINASE G"/>
    <property type="match status" value="1"/>
</dbReference>
<dbReference type="SMART" id="SM00382">
    <property type="entry name" value="AAA"/>
    <property type="match status" value="1"/>
</dbReference>
<dbReference type="InterPro" id="IPR029787">
    <property type="entry name" value="Nucleotide_cyclase"/>
</dbReference>
<evidence type="ECO:0000256" key="2">
    <source>
        <dbReference type="SAM" id="Coils"/>
    </source>
</evidence>
<dbReference type="Gene3D" id="3.40.50.300">
    <property type="entry name" value="P-loop containing nucleotide triphosphate hydrolases"/>
    <property type="match status" value="1"/>
</dbReference>
<dbReference type="SUPFAM" id="SSF56112">
    <property type="entry name" value="Protein kinase-like (PK-like)"/>
    <property type="match status" value="1"/>
</dbReference>
<dbReference type="InterPro" id="IPR029016">
    <property type="entry name" value="GAF-like_dom_sf"/>
</dbReference>
<dbReference type="GO" id="GO:0005524">
    <property type="term" value="F:ATP binding"/>
    <property type="evidence" value="ECO:0007669"/>
    <property type="project" value="InterPro"/>
</dbReference>
<dbReference type="PROSITE" id="PS00675">
    <property type="entry name" value="SIGMA54_INTERACT_1"/>
    <property type="match status" value="1"/>
</dbReference>
<dbReference type="SUPFAM" id="SSF52540">
    <property type="entry name" value="P-loop containing nucleoside triphosphate hydrolases"/>
    <property type="match status" value="1"/>
</dbReference>
<dbReference type="Pfam" id="PF00069">
    <property type="entry name" value="Pkinase"/>
    <property type="match status" value="1"/>
</dbReference>
<name>A0A1G7A0M5_9PROT</name>
<dbReference type="FunFam" id="3.30.70.270:FF:000001">
    <property type="entry name" value="Diguanylate cyclase domain protein"/>
    <property type="match status" value="1"/>
</dbReference>
<dbReference type="InterPro" id="IPR000719">
    <property type="entry name" value="Prot_kinase_dom"/>
</dbReference>
<dbReference type="InterPro" id="IPR025662">
    <property type="entry name" value="Sigma_54_int_dom_ATP-bd_1"/>
</dbReference>
<dbReference type="Gene3D" id="3.30.70.270">
    <property type="match status" value="1"/>
</dbReference>
<evidence type="ECO:0000313" key="5">
    <source>
        <dbReference type="EMBL" id="SDE08372.1"/>
    </source>
</evidence>
<dbReference type="CDD" id="cd01949">
    <property type="entry name" value="GGDEF"/>
    <property type="match status" value="1"/>
</dbReference>
<dbReference type="NCBIfam" id="TIGR00254">
    <property type="entry name" value="GGDEF"/>
    <property type="match status" value="1"/>
</dbReference>
<dbReference type="RefSeq" id="WP_092783605.1">
    <property type="nucleotide sequence ID" value="NZ_FNAP01000003.1"/>
</dbReference>
<organism evidence="5 6">
    <name type="scientific">Rhodospira trueperi</name>
    <dbReference type="NCBI Taxonomy" id="69960"/>
    <lineage>
        <taxon>Bacteria</taxon>
        <taxon>Pseudomonadati</taxon>
        <taxon>Pseudomonadota</taxon>
        <taxon>Alphaproteobacteria</taxon>
        <taxon>Rhodospirillales</taxon>
        <taxon>Rhodospirillaceae</taxon>
        <taxon>Rhodospira</taxon>
    </lineage>
</organism>
<feature type="domain" description="GGDEF" evidence="4">
    <location>
        <begin position="1588"/>
        <end position="1718"/>
    </location>
</feature>
<keyword evidence="6" id="KW-1185">Reference proteome</keyword>
<evidence type="ECO:0000259" key="4">
    <source>
        <dbReference type="PROSITE" id="PS50887"/>
    </source>
</evidence>
<dbReference type="GO" id="GO:0004672">
    <property type="term" value="F:protein kinase activity"/>
    <property type="evidence" value="ECO:0007669"/>
    <property type="project" value="InterPro"/>
</dbReference>
<sequence length="1722" mass="189686">MPQYAVEDLIYQGHLFRYLRAFDHERGQRVIVKAMNADDLPEATYQACHKALEREFQVLSLGDGDRILRPNALGLFNGARAIVFDDQPGRVLSEALREAPIPWTRVLSWAVDIADALQDLHGAWIVHRNVNPTSFLWSAETDNVHLMDAAVAVRRDPGLPYSAESEDLVGVLSYISPEQTGRTGSPIDHRSDLYSLGVMLFEGLTGEVPFRSQEPLEVVHAHLTRPPPDVSDLDPRVPGPVAAVVGRLLAKDPHDRYQSAFGLRADLEALLAQARTDEPLETVRLHAADPPSDLRPPARAHGRNQEIATLRIAHDRARLGGFEVVLIAGESGSGKTRLVRELEVALDGSTDRFVSAKLDPSASSVPYLPIRETLGQLVSDMLAQDKEAVAAFRDSLPRRLDENAALAAELVPGLATLLPPATKAQQVPTHEAQARAFLIVRELLQAFTAHGRALVLFFDDLQWADVVSLQTLAALGRDDELHHLLIVGTYRDNEVQAGHPLRDAMADLEQAPVGLSTVHLSRLGRGSVTDLVAECLRRPVEDVADLARVCFDKTLGNPFFLTQFLQTLIRGGRLAFDHRRGRWDWSPGCVERMAAAENVADLMVERLHSLPEATKRVLVMNACADAGVGLKTLAALSDQSLTQTVRAMAHAMDAGLVEPTGRHAGIGATGRPSVEHPDASYRFVHDRIQEAALALLDRDERTAAHLRIGRTLRDTLSDLAIDDHVFQLMYHFQWARALLDDPSERLEVAGLALLASRKAATTGGFGPMLEYARLGLALLPEAPWDVAYTLTLGLHEQAVAGAYITHQTDVLDAIIQAVLDHAATPLDKTLVVQYQILRANADGAMAESIDIGLAFLEELGVSFPRHPTGEDIGAGLGRVQAVMADRSIEDLASLPEMTDPTAHRFMRICNAMAGPTFNSEPTLFLCMVFKQVEWFVRHGNSADAVAGYSTYAMALCVVARQYEQGQAFGELAFKLADRFKAGHVKGRLYLNVYLFVHHWRHHLTETLAPLMEGYRQAYSHGDVLYASLNSHVYCHHTLWVGTRLAEVEATMAERLAVIEDDCGHHEIGRWTRLFQQTVRGLRAGSADPVALEGEIFDERVSAPGPDEPDKTFVLLYHLCKLILAVTFEDKARIPDHVETGRQFLAACNGIVIVPVFQFFGFMGRVMMLRDADAPPTPDQRREIRAAMDAQVEDMRQWAEHGPMNFAHKHAAMAGLLAWLDGDRNGALDLLDAAIDGAKRHGYLWDQAVIQEWLGRVCLEEGRLQVGAMALRDATRAYASWGAGAKVAHMKARHGPLLTIDGGIGPGGERAGEVEPRESITHLDLDLGAVLKASQAIGAEIVLSRLLDRMMQTVLENAGADRGMLLRTEAGSDITLWAEKKAGEPTRVRPDADGPVTEGLLPLALVNRVRATRETVIVPARAPEGRAGFDVPLERHHIRSALCLPIRARDEVVVLLYLENRVTPNAFTEQRVAVLDMLAGQIAVSLENARLYEKLEARVAERTRELQEKMSELSEAYESVTKIQIELEAQAVELRRANDITEEANRELLEKNAIIQRMASTDALTGLCNRRFFDETLVKELERAKRYDKALSMAIVDIDHFKRFNDRYGHACGDRVLETVARVLTARVRSADTVARWGGEEFCILMPETDLDGARTLMEDIRAAIAATRLPDVGEALTASAGVAALDPADPPASLFQRADEALYAAKEHGRNQVRSHQRGRVV</sequence>
<keyword evidence="2" id="KW-0175">Coiled coil</keyword>
<dbReference type="InterPro" id="IPR043128">
    <property type="entry name" value="Rev_trsase/Diguanyl_cyclase"/>
</dbReference>
<dbReference type="GO" id="GO:0016020">
    <property type="term" value="C:membrane"/>
    <property type="evidence" value="ECO:0007669"/>
    <property type="project" value="UniProtKB-SubCell"/>
</dbReference>
<dbReference type="PANTHER" id="PTHR43642">
    <property type="entry name" value="HYBRID SIGNAL TRANSDUCTION HISTIDINE KINASE G"/>
    <property type="match status" value="1"/>
</dbReference>
<dbReference type="EMBL" id="FNAP01000003">
    <property type="protein sequence ID" value="SDE08372.1"/>
    <property type="molecule type" value="Genomic_DNA"/>
</dbReference>
<gene>
    <name evidence="5" type="ORF">SAMN05421720_103123</name>
</gene>
<dbReference type="SUPFAM" id="SSF55781">
    <property type="entry name" value="GAF domain-like"/>
    <property type="match status" value="1"/>
</dbReference>
<feature type="coiled-coil region" evidence="2">
    <location>
        <begin position="1491"/>
        <end position="1550"/>
    </location>
</feature>
<dbReference type="Proteomes" id="UP000199412">
    <property type="component" value="Unassembled WGS sequence"/>
</dbReference>
<dbReference type="STRING" id="69960.SAMN05421720_103123"/>
<accession>A0A1G7A0M5</accession>
<dbReference type="SUPFAM" id="SSF55073">
    <property type="entry name" value="Nucleotide cyclase"/>
    <property type="match status" value="1"/>
</dbReference>
<dbReference type="Pfam" id="PF01590">
    <property type="entry name" value="GAF"/>
    <property type="match status" value="1"/>
</dbReference>
<dbReference type="CDD" id="cd14014">
    <property type="entry name" value="STKc_PknB_like"/>
    <property type="match status" value="1"/>
</dbReference>
<dbReference type="InterPro" id="IPR041664">
    <property type="entry name" value="AAA_16"/>
</dbReference>
<proteinExistence type="predicted"/>
<dbReference type="SMART" id="SM00065">
    <property type="entry name" value="GAF"/>
    <property type="match status" value="1"/>
</dbReference>
<evidence type="ECO:0000259" key="3">
    <source>
        <dbReference type="PROSITE" id="PS50011"/>
    </source>
</evidence>
<reference evidence="5 6" key="1">
    <citation type="submission" date="2016-10" db="EMBL/GenBank/DDBJ databases">
        <authorList>
            <person name="de Groot N.N."/>
        </authorList>
    </citation>
    <scope>NUCLEOTIDE SEQUENCE [LARGE SCALE GENOMIC DNA]</scope>
    <source>
        <strain evidence="5 6">ATCC 700224</strain>
    </source>
</reference>
<dbReference type="Gene3D" id="3.30.450.40">
    <property type="match status" value="1"/>
</dbReference>
<protein>
    <submittedName>
        <fullName evidence="5">Diguanylate cyclase (GGDEF) domain-containing protein</fullName>
    </submittedName>
</protein>
<dbReference type="PROSITE" id="PS50011">
    <property type="entry name" value="PROTEIN_KINASE_DOM"/>
    <property type="match status" value="1"/>
</dbReference>
<comment type="subcellular location">
    <subcellularLocation>
        <location evidence="1">Membrane</location>
        <topology evidence="1">Single-pass membrane protein</topology>
    </subcellularLocation>
</comment>
<dbReference type="Gene3D" id="1.10.510.10">
    <property type="entry name" value="Transferase(Phosphotransferase) domain 1"/>
    <property type="match status" value="1"/>
</dbReference>
<dbReference type="InterPro" id="IPR000160">
    <property type="entry name" value="GGDEF_dom"/>
</dbReference>
<dbReference type="InterPro" id="IPR003018">
    <property type="entry name" value="GAF"/>
</dbReference>
<dbReference type="InterPro" id="IPR011009">
    <property type="entry name" value="Kinase-like_dom_sf"/>
</dbReference>
<evidence type="ECO:0000313" key="6">
    <source>
        <dbReference type="Proteomes" id="UP000199412"/>
    </source>
</evidence>
<dbReference type="InterPro" id="IPR027417">
    <property type="entry name" value="P-loop_NTPase"/>
</dbReference>
<dbReference type="PROSITE" id="PS50887">
    <property type="entry name" value="GGDEF"/>
    <property type="match status" value="1"/>
</dbReference>
<dbReference type="InterPro" id="IPR053159">
    <property type="entry name" value="Hybrid_Histidine_Kinase"/>
</dbReference>
<evidence type="ECO:0000256" key="1">
    <source>
        <dbReference type="ARBA" id="ARBA00004167"/>
    </source>
</evidence>